<name>A0A1M5XZ10_9FLAO</name>
<reference evidence="2 5" key="3">
    <citation type="submission" date="2018-07" db="EMBL/GenBank/DDBJ databases">
        <title>Leeuwenhoekiella genomics.</title>
        <authorList>
            <person name="Tahon G."/>
            <person name="Willems A."/>
        </authorList>
    </citation>
    <scope>NUCLEOTIDE SEQUENCE [LARGE SCALE GENOMIC DNA]</scope>
    <source>
        <strain evidence="2 5">LMG 24856</strain>
    </source>
</reference>
<evidence type="ECO:0000256" key="1">
    <source>
        <dbReference type="SAM" id="SignalP"/>
    </source>
</evidence>
<dbReference type="PROSITE" id="PS51257">
    <property type="entry name" value="PROKAR_LIPOPROTEIN"/>
    <property type="match status" value="1"/>
</dbReference>
<dbReference type="Proteomes" id="UP000184240">
    <property type="component" value="Unassembled WGS sequence"/>
</dbReference>
<dbReference type="OrthoDB" id="7432683at2"/>
<feature type="signal peptide" evidence="1">
    <location>
        <begin position="1"/>
        <end position="21"/>
    </location>
</feature>
<dbReference type="EMBL" id="QOVN01000002">
    <property type="protein sequence ID" value="RXG30341.1"/>
    <property type="molecule type" value="Genomic_DNA"/>
</dbReference>
<evidence type="ECO:0000313" key="2">
    <source>
        <dbReference type="EMBL" id="RXG30341.1"/>
    </source>
</evidence>
<accession>A0A1M5XZ10</accession>
<keyword evidence="5" id="KW-1185">Reference proteome</keyword>
<feature type="chain" id="PRO_5013200647" evidence="1">
    <location>
        <begin position="22"/>
        <end position="121"/>
    </location>
</feature>
<evidence type="ECO:0000313" key="3">
    <source>
        <dbReference type="EMBL" id="SHI04778.1"/>
    </source>
</evidence>
<evidence type="ECO:0000313" key="4">
    <source>
        <dbReference type="Proteomes" id="UP000184240"/>
    </source>
</evidence>
<dbReference type="RefSeq" id="WP_072982359.1">
    <property type="nucleotide sequence ID" value="NZ_FQXT01000003.1"/>
</dbReference>
<evidence type="ECO:0000313" key="5">
    <source>
        <dbReference type="Proteomes" id="UP000290037"/>
    </source>
</evidence>
<gene>
    <name evidence="2" type="ORF">DSM01_1091</name>
    <name evidence="3" type="ORF">SAMN04487999_1796</name>
</gene>
<dbReference type="EMBL" id="FQXT01000003">
    <property type="protein sequence ID" value="SHI04778.1"/>
    <property type="molecule type" value="Genomic_DNA"/>
</dbReference>
<dbReference type="AlphaFoldDB" id="A0A1M5XZ10"/>
<reference evidence="4" key="1">
    <citation type="submission" date="2016-11" db="EMBL/GenBank/DDBJ databases">
        <authorList>
            <person name="Varghese N."/>
            <person name="Submissions S."/>
        </authorList>
    </citation>
    <scope>NUCLEOTIDE SEQUENCE [LARGE SCALE GENOMIC DNA]</scope>
    <source>
        <strain evidence="4">DSM 19859</strain>
    </source>
</reference>
<organism evidence="3 4">
    <name type="scientific">Leeuwenhoekiella palythoae</name>
    <dbReference type="NCBI Taxonomy" id="573501"/>
    <lineage>
        <taxon>Bacteria</taxon>
        <taxon>Pseudomonadati</taxon>
        <taxon>Bacteroidota</taxon>
        <taxon>Flavobacteriia</taxon>
        <taxon>Flavobacteriales</taxon>
        <taxon>Flavobacteriaceae</taxon>
        <taxon>Leeuwenhoekiella</taxon>
    </lineage>
</organism>
<protein>
    <submittedName>
        <fullName evidence="3">Uncharacterized protein</fullName>
    </submittedName>
</protein>
<dbReference type="Proteomes" id="UP000290037">
    <property type="component" value="Unassembled WGS sequence"/>
</dbReference>
<proteinExistence type="predicted"/>
<keyword evidence="1" id="KW-0732">Signal</keyword>
<reference evidence="3" key="2">
    <citation type="submission" date="2016-11" db="EMBL/GenBank/DDBJ databases">
        <authorList>
            <person name="Jaros S."/>
            <person name="Januszkiewicz K."/>
            <person name="Wedrychowicz H."/>
        </authorList>
    </citation>
    <scope>NUCLEOTIDE SEQUENCE [LARGE SCALE GENOMIC DNA]</scope>
    <source>
        <strain evidence="3">DSM 19859</strain>
    </source>
</reference>
<dbReference type="STRING" id="573501.SAMN04487999_1796"/>
<sequence length="121" mass="13515">MIKSLLLFSVILLFGSCSVQDNDLDYHTDTQQIKLICQVSVSTEKTDPLYALLLEGKYYKIDDFFKDIPISALAKVSILKGKKATAKYGASASYGAIELEYKPAFRKQLLAKNLEELTVTL</sequence>